<evidence type="ECO:0000256" key="10">
    <source>
        <dbReference type="ARBA" id="ARBA00073635"/>
    </source>
</evidence>
<keyword evidence="5" id="KW-0067">ATP-binding</keyword>
<evidence type="ECO:0000313" key="15">
    <source>
        <dbReference type="EMBL" id="VFK11002.1"/>
    </source>
</evidence>
<dbReference type="EC" id="2.7.7.80" evidence="9"/>
<keyword evidence="15" id="KW-0548">Nucleotidyltransferase</keyword>
<comment type="similarity">
    <text evidence="2">Belongs to the HesA/MoeB/ThiF family.</text>
</comment>
<accession>A0A450W1X6</accession>
<keyword evidence="4" id="KW-0547">Nucleotide-binding</keyword>
<sequence length="379" mass="41417">MKTLNAREILRYGRHFSLPEVGLAGQEKLKRASVLLIGAGGLGSPLALYLTAAGVGRIGLVDFDVVDETNLQRQILHDSAMVGVSKLKSAEQRLRGLNPFVELELHEVHLAADNALALFKDYDVIADGSDNFPTRYLVNDVAFLAGRPLVYGAISGFAGQVSVFNYQGGPCYRCLFPEMPPAGSVRSCAEAGVLGVLPGVIGALQAVEVIKILLDIGKPASGRLFLYDALNLSFDTLEIGKAPQCALCGGNPTIHRPTDYEYHCETDARQGKDIEEIGVEACHESFSSMVLIDTREPFEREICYIEGSIHLPTDRIVRELSANPRLLDKKDRIVVYCKYGVGSLDAAGILLDMGFENVRSLKGGMLEWIERIDPMKTRY</sequence>
<dbReference type="AlphaFoldDB" id="A0A450W1X6"/>
<comment type="pathway">
    <text evidence="1">Cofactor biosynthesis; molybdopterin biosynthesis.</text>
</comment>
<dbReference type="GO" id="GO:0008641">
    <property type="term" value="F:ubiquitin-like modifier activating enzyme activity"/>
    <property type="evidence" value="ECO:0007669"/>
    <property type="project" value="InterPro"/>
</dbReference>
<dbReference type="GO" id="GO:0005829">
    <property type="term" value="C:cytosol"/>
    <property type="evidence" value="ECO:0007669"/>
    <property type="project" value="TreeGrafter"/>
</dbReference>
<proteinExistence type="inferred from homology"/>
<evidence type="ECO:0000256" key="6">
    <source>
        <dbReference type="ARBA" id="ARBA00052218"/>
    </source>
</evidence>
<dbReference type="GO" id="GO:0004792">
    <property type="term" value="F:thiosulfate-cyanide sulfurtransferase activity"/>
    <property type="evidence" value="ECO:0007669"/>
    <property type="project" value="TreeGrafter"/>
</dbReference>
<reference evidence="15" key="1">
    <citation type="submission" date="2019-02" db="EMBL/GenBank/DDBJ databases">
        <authorList>
            <person name="Gruber-Vodicka R. H."/>
            <person name="Seah K. B. B."/>
        </authorList>
    </citation>
    <scope>NUCLEOTIDE SEQUENCE</scope>
    <source>
        <strain evidence="15">BECK_S313</strain>
    </source>
</reference>
<dbReference type="GO" id="GO:0008146">
    <property type="term" value="F:sulfotransferase activity"/>
    <property type="evidence" value="ECO:0007669"/>
    <property type="project" value="TreeGrafter"/>
</dbReference>
<dbReference type="NCBIfam" id="NF004281">
    <property type="entry name" value="PRK05690.1"/>
    <property type="match status" value="1"/>
</dbReference>
<evidence type="ECO:0000256" key="3">
    <source>
        <dbReference type="ARBA" id="ARBA00022679"/>
    </source>
</evidence>
<evidence type="ECO:0000256" key="5">
    <source>
        <dbReference type="ARBA" id="ARBA00022840"/>
    </source>
</evidence>
<comment type="function">
    <text evidence="7">Catalyzes the adenylation by ATP of the carboxyl group of the C-terminal glycine of sulfur carrier protein MoaD.</text>
</comment>
<evidence type="ECO:0000256" key="4">
    <source>
        <dbReference type="ARBA" id="ARBA00022741"/>
    </source>
</evidence>
<evidence type="ECO:0000256" key="9">
    <source>
        <dbReference type="ARBA" id="ARBA00066884"/>
    </source>
</evidence>
<dbReference type="InterPro" id="IPR036873">
    <property type="entry name" value="Rhodanese-like_dom_sf"/>
</dbReference>
<dbReference type="SUPFAM" id="SSF69572">
    <property type="entry name" value="Activating enzymes of the ubiquitin-like proteins"/>
    <property type="match status" value="1"/>
</dbReference>
<evidence type="ECO:0000256" key="13">
    <source>
        <dbReference type="ARBA" id="ARBA00078531"/>
    </source>
</evidence>
<evidence type="ECO:0000259" key="14">
    <source>
        <dbReference type="PROSITE" id="PS50206"/>
    </source>
</evidence>
<name>A0A450W1X6_9GAMM</name>
<dbReference type="InterPro" id="IPR000594">
    <property type="entry name" value="ThiF_NAD_FAD-bd"/>
</dbReference>
<dbReference type="GO" id="GO:0061605">
    <property type="term" value="F:molybdopterin-synthase adenylyltransferase activity"/>
    <property type="evidence" value="ECO:0007669"/>
    <property type="project" value="UniProtKB-EC"/>
</dbReference>
<dbReference type="FunFam" id="3.40.50.720:FF:000033">
    <property type="entry name" value="Adenylyltransferase and sulfurtransferase MOCS3"/>
    <property type="match status" value="1"/>
</dbReference>
<evidence type="ECO:0000256" key="7">
    <source>
        <dbReference type="ARBA" id="ARBA00055169"/>
    </source>
</evidence>
<dbReference type="PROSITE" id="PS50206">
    <property type="entry name" value="RHODANESE_3"/>
    <property type="match status" value="1"/>
</dbReference>
<dbReference type="PANTHER" id="PTHR10953">
    <property type="entry name" value="UBIQUITIN-ACTIVATING ENZYME E1"/>
    <property type="match status" value="1"/>
</dbReference>
<evidence type="ECO:0000256" key="8">
    <source>
        <dbReference type="ARBA" id="ARBA00063809"/>
    </source>
</evidence>
<evidence type="ECO:0000256" key="12">
    <source>
        <dbReference type="ARBA" id="ARBA00075328"/>
    </source>
</evidence>
<evidence type="ECO:0000256" key="11">
    <source>
        <dbReference type="ARBA" id="ARBA00075110"/>
    </source>
</evidence>
<dbReference type="Pfam" id="PF00581">
    <property type="entry name" value="Rhodanese"/>
    <property type="match status" value="1"/>
</dbReference>
<dbReference type="Gene3D" id="3.40.50.720">
    <property type="entry name" value="NAD(P)-binding Rossmann-like Domain"/>
    <property type="match status" value="1"/>
</dbReference>
<comment type="subunit">
    <text evidence="8">Homodimer. Forms a stable heterotetrameric complex of 2 MoeB and 2 MoaD during adenylation of MoaD.</text>
</comment>
<comment type="catalytic activity">
    <reaction evidence="6">
        <text>[molybdopterin-synthase sulfur-carrier protein]-C-terminal Gly-Gly + ATP + H(+) = [molybdopterin-synthase sulfur-carrier protein]-C-terminal Gly-Gly-AMP + diphosphate</text>
        <dbReference type="Rhea" id="RHEA:43616"/>
        <dbReference type="Rhea" id="RHEA-COMP:12159"/>
        <dbReference type="Rhea" id="RHEA-COMP:12202"/>
        <dbReference type="ChEBI" id="CHEBI:15378"/>
        <dbReference type="ChEBI" id="CHEBI:30616"/>
        <dbReference type="ChEBI" id="CHEBI:33019"/>
        <dbReference type="ChEBI" id="CHEBI:90618"/>
        <dbReference type="ChEBI" id="CHEBI:90778"/>
        <dbReference type="EC" id="2.7.7.80"/>
    </reaction>
</comment>
<dbReference type="InterPro" id="IPR045886">
    <property type="entry name" value="ThiF/MoeB/HesA"/>
</dbReference>
<evidence type="ECO:0000256" key="1">
    <source>
        <dbReference type="ARBA" id="ARBA00005046"/>
    </source>
</evidence>
<dbReference type="SMART" id="SM00450">
    <property type="entry name" value="RHOD"/>
    <property type="match status" value="1"/>
</dbReference>
<dbReference type="InterPro" id="IPR001763">
    <property type="entry name" value="Rhodanese-like_dom"/>
</dbReference>
<dbReference type="EMBL" id="CAADFK010000018">
    <property type="protein sequence ID" value="VFK11002.1"/>
    <property type="molecule type" value="Genomic_DNA"/>
</dbReference>
<organism evidence="15">
    <name type="scientific">Candidatus Kentrum sp. LPFa</name>
    <dbReference type="NCBI Taxonomy" id="2126335"/>
    <lineage>
        <taxon>Bacteria</taxon>
        <taxon>Pseudomonadati</taxon>
        <taxon>Pseudomonadota</taxon>
        <taxon>Gammaproteobacteria</taxon>
        <taxon>Candidatus Kentrum</taxon>
    </lineage>
</organism>
<dbReference type="Gene3D" id="3.40.250.10">
    <property type="entry name" value="Rhodanese-like domain"/>
    <property type="match status" value="1"/>
</dbReference>
<feature type="domain" description="Rhodanese" evidence="14">
    <location>
        <begin position="285"/>
        <end position="377"/>
    </location>
</feature>
<dbReference type="CDD" id="cd00158">
    <property type="entry name" value="RHOD"/>
    <property type="match status" value="1"/>
</dbReference>
<dbReference type="PANTHER" id="PTHR10953:SF102">
    <property type="entry name" value="ADENYLYLTRANSFERASE AND SULFURTRANSFERASE MOCS3"/>
    <property type="match status" value="1"/>
</dbReference>
<keyword evidence="3 15" id="KW-0808">Transferase</keyword>
<dbReference type="GO" id="GO:0005524">
    <property type="term" value="F:ATP binding"/>
    <property type="evidence" value="ECO:0007669"/>
    <property type="project" value="UniProtKB-KW"/>
</dbReference>
<dbReference type="InterPro" id="IPR035985">
    <property type="entry name" value="Ubiquitin-activating_enz"/>
</dbReference>
<dbReference type="Pfam" id="PF00899">
    <property type="entry name" value="ThiF"/>
    <property type="match status" value="1"/>
</dbReference>
<evidence type="ECO:0000256" key="2">
    <source>
        <dbReference type="ARBA" id="ARBA00009919"/>
    </source>
</evidence>
<gene>
    <name evidence="15" type="ORF">BECKLPF1236B_GA0070989_101825</name>
</gene>
<protein>
    <recommendedName>
        <fullName evidence="10">Molybdopterin-synthase adenylyltransferase</fullName>
        <ecNumber evidence="9">2.7.7.80</ecNumber>
    </recommendedName>
    <alternativeName>
        <fullName evidence="13">MoaD protein adenylase</fullName>
    </alternativeName>
    <alternativeName>
        <fullName evidence="11">Molybdopterin-converting factor subunit 1 adenylase</fullName>
    </alternativeName>
    <alternativeName>
        <fullName evidence="12">Sulfur carrier protein MoaD adenylyltransferase</fullName>
    </alternativeName>
</protein>
<dbReference type="CDD" id="cd00757">
    <property type="entry name" value="ThiF_MoeB_HesA_family"/>
    <property type="match status" value="1"/>
</dbReference>